<protein>
    <submittedName>
        <fullName evidence="1">Uncharacterized protein</fullName>
    </submittedName>
</protein>
<organism evidence="1">
    <name type="scientific">Loa loa</name>
    <name type="common">Eye worm</name>
    <name type="synonym">Filaria loa</name>
    <dbReference type="NCBI Taxonomy" id="7209"/>
    <lineage>
        <taxon>Eukaryota</taxon>
        <taxon>Metazoa</taxon>
        <taxon>Ecdysozoa</taxon>
        <taxon>Nematoda</taxon>
        <taxon>Chromadorea</taxon>
        <taxon>Rhabditida</taxon>
        <taxon>Spirurina</taxon>
        <taxon>Spiruromorpha</taxon>
        <taxon>Filarioidea</taxon>
        <taxon>Onchocercidae</taxon>
        <taxon>Loa</taxon>
    </lineage>
</organism>
<reference evidence="1" key="1">
    <citation type="submission" date="2012-04" db="EMBL/GenBank/DDBJ databases">
        <title>The Genome Sequence of Loa loa.</title>
        <authorList>
            <consortium name="The Broad Institute Genome Sequencing Platform"/>
            <consortium name="Broad Institute Genome Sequencing Center for Infectious Disease"/>
            <person name="Nutman T.B."/>
            <person name="Fink D.L."/>
            <person name="Russ C."/>
            <person name="Young S."/>
            <person name="Zeng Q."/>
            <person name="Gargeya S."/>
            <person name="Alvarado L."/>
            <person name="Berlin A."/>
            <person name="Chapman S.B."/>
            <person name="Chen Z."/>
            <person name="Freedman E."/>
            <person name="Gellesch M."/>
            <person name="Goldberg J."/>
            <person name="Griggs A."/>
            <person name="Gujja S."/>
            <person name="Heilman E.R."/>
            <person name="Heiman D."/>
            <person name="Howarth C."/>
            <person name="Mehta T."/>
            <person name="Neiman D."/>
            <person name="Pearson M."/>
            <person name="Roberts A."/>
            <person name="Saif S."/>
            <person name="Shea T."/>
            <person name="Shenoy N."/>
            <person name="Sisk P."/>
            <person name="Stolte C."/>
            <person name="Sykes S."/>
            <person name="White J."/>
            <person name="Yandava C."/>
            <person name="Haas B."/>
            <person name="Henn M.R."/>
            <person name="Nusbaum C."/>
            <person name="Birren B."/>
        </authorList>
    </citation>
    <scope>NUCLEOTIDE SEQUENCE [LARGE SCALE GENOMIC DNA]</scope>
</reference>
<dbReference type="InParanoid" id="A0A1S0UAA5"/>
<name>A0A1S0UAA5_LOALO</name>
<dbReference type="RefSeq" id="XP_020303928.1">
    <property type="nucleotide sequence ID" value="XM_020445629.1"/>
</dbReference>
<dbReference type="CTD" id="9938425"/>
<dbReference type="AlphaFoldDB" id="A0A1S0UAA5"/>
<accession>A0A1S0UAA5</accession>
<gene>
    <name evidence="1" type="ORF">LOAG_01048</name>
</gene>
<sequence length="124" mass="14387">MTAVFCQLHPALVLCTKLTETDCKGSRFNPFVLLIDEDVRKGKNANVKNVQTNQLRNQNVRDHAMVLVPVLIRRRAKIMPRWASAAQKEATSIAIRRNDELIDEWMDFIWISSPSKQFREDTFE</sequence>
<dbReference type="KEGG" id="loa:LOAG_01048"/>
<dbReference type="EMBL" id="JH712168">
    <property type="protein sequence ID" value="EFO27428.2"/>
    <property type="molecule type" value="Genomic_DNA"/>
</dbReference>
<proteinExistence type="predicted"/>
<evidence type="ECO:0000313" key="1">
    <source>
        <dbReference type="EMBL" id="EFO27428.2"/>
    </source>
</evidence>
<dbReference type="GeneID" id="9938425"/>